<dbReference type="InterPro" id="IPR006638">
    <property type="entry name" value="Elp3/MiaA/NifB-like_rSAM"/>
</dbReference>
<feature type="binding site" evidence="8">
    <location>
        <position position="292"/>
    </location>
    <ligand>
        <name>[4Fe-4S] cluster</name>
        <dbReference type="ChEBI" id="CHEBI:49883"/>
        <label>1</label>
    </ligand>
</feature>
<dbReference type="EMBL" id="RKRA01000001">
    <property type="protein sequence ID" value="RPF28701.1"/>
    <property type="molecule type" value="Genomic_DNA"/>
</dbReference>
<dbReference type="NCBIfam" id="TIGR00510">
    <property type="entry name" value="lipA"/>
    <property type="match status" value="1"/>
</dbReference>
<comment type="subcellular location">
    <subcellularLocation>
        <location evidence="8">Cytoplasm</location>
    </subcellularLocation>
</comment>
<keyword evidence="5 8" id="KW-0408">Iron</keyword>
<keyword evidence="3 8" id="KW-0949">S-adenosyl-L-methionine</keyword>
<feature type="binding site" evidence="8">
    <location>
        <position position="85"/>
    </location>
    <ligand>
        <name>[4Fe-4S] cluster</name>
        <dbReference type="ChEBI" id="CHEBI:49883"/>
        <label>2</label>
        <note>4Fe-4S-S-AdoMet</note>
    </ligand>
</feature>
<dbReference type="PROSITE" id="PS51918">
    <property type="entry name" value="RADICAL_SAM"/>
    <property type="match status" value="1"/>
</dbReference>
<dbReference type="EC" id="2.8.1.8" evidence="8"/>
<dbReference type="GO" id="GO:0016992">
    <property type="term" value="F:lipoate synthase activity"/>
    <property type="evidence" value="ECO:0007669"/>
    <property type="project" value="UniProtKB-UniRule"/>
</dbReference>
<evidence type="ECO:0000256" key="2">
    <source>
        <dbReference type="ARBA" id="ARBA00022679"/>
    </source>
</evidence>
<evidence type="ECO:0000313" key="11">
    <source>
        <dbReference type="Proteomes" id="UP000280726"/>
    </source>
</evidence>
<dbReference type="InterPro" id="IPR031691">
    <property type="entry name" value="LIAS_N"/>
</dbReference>
<evidence type="ECO:0000256" key="4">
    <source>
        <dbReference type="ARBA" id="ARBA00022723"/>
    </source>
</evidence>
<name>A0A3N5AAP4_9MICO</name>
<dbReference type="InterPro" id="IPR003698">
    <property type="entry name" value="Lipoyl_synth"/>
</dbReference>
<evidence type="ECO:0000256" key="6">
    <source>
        <dbReference type="ARBA" id="ARBA00023014"/>
    </source>
</evidence>
<protein>
    <recommendedName>
        <fullName evidence="8">Lipoyl synthase</fullName>
        <ecNumber evidence="8">2.8.1.8</ecNumber>
    </recommendedName>
    <alternativeName>
        <fullName evidence="8">Lip-syn</fullName>
        <shortName evidence="8">LS</shortName>
    </alternativeName>
    <alternativeName>
        <fullName evidence="8">Lipoate synthase</fullName>
    </alternativeName>
    <alternativeName>
        <fullName evidence="8">Lipoic acid synthase</fullName>
    </alternativeName>
    <alternativeName>
        <fullName evidence="8">Sulfur insertion protein LipA</fullName>
    </alternativeName>
</protein>
<sequence>MTIAPEGRRMLRVEARNAETPIEKKPSWIKTRATMGPEYRDLKQLVHGGGLHTVCEEAGCPNIFECWEDREATFLIGGSQCTRRCDFCQIDTGKPSALDRGEPLKVAESVRTMGLRYSTITGVARDDLDDGGAWLYAETVRQIHALNPGTGVELLIPDFDAVPEQLAEVFSSRPEVLAHNVETVPRIFRRIRPGFRYQRSLGVLTSARDEGLVTKSNLMLGMGETFEEVVEAMEMLHDAGCDLLTINQYLRPSVRHHPVDRWVRPEEFVALSDKAEEIGFLGVMSGPLVRSSYRAGRLWGQAMARKGRPVPEHLAHLSEARTSRQEAAALVR</sequence>
<comment type="function">
    <text evidence="8">Catalyzes the radical-mediated insertion of two sulfur atoms into the C-6 and C-8 positions of the octanoyl moiety bound to the lipoyl domains of lipoate-dependent enzymes, thereby converting the octanoylated domains into lipoylated derivatives.</text>
</comment>
<comment type="cofactor">
    <cofactor evidence="8">
        <name>[4Fe-4S] cluster</name>
        <dbReference type="ChEBI" id="CHEBI:49883"/>
    </cofactor>
    <text evidence="8">Binds 2 [4Fe-4S] clusters per subunit. One cluster is coordinated with 3 cysteines and an exchangeable S-adenosyl-L-methionine.</text>
</comment>
<dbReference type="AlphaFoldDB" id="A0A3N5AAP4"/>
<feature type="domain" description="Radical SAM core" evidence="9">
    <location>
        <begin position="67"/>
        <end position="281"/>
    </location>
</feature>
<dbReference type="NCBIfam" id="NF009544">
    <property type="entry name" value="PRK12928.1"/>
    <property type="match status" value="1"/>
</dbReference>
<dbReference type="InterPro" id="IPR058240">
    <property type="entry name" value="rSAM_sf"/>
</dbReference>
<feature type="binding site" evidence="8">
    <location>
        <position position="88"/>
    </location>
    <ligand>
        <name>[4Fe-4S] cluster</name>
        <dbReference type="ChEBI" id="CHEBI:49883"/>
        <label>2</label>
        <note>4Fe-4S-S-AdoMet</note>
    </ligand>
</feature>
<feature type="binding site" evidence="8">
    <location>
        <position position="66"/>
    </location>
    <ligand>
        <name>[4Fe-4S] cluster</name>
        <dbReference type="ChEBI" id="CHEBI:49883"/>
        <label>1</label>
    </ligand>
</feature>
<dbReference type="Pfam" id="PF04055">
    <property type="entry name" value="Radical_SAM"/>
    <property type="match status" value="1"/>
</dbReference>
<comment type="pathway">
    <text evidence="8">Protein modification; protein lipoylation via endogenous pathway; protein N(6)-(lipoyl)lysine from octanoyl-[acyl-carrier-protein]: step 2/2.</text>
</comment>
<dbReference type="CDD" id="cd01335">
    <property type="entry name" value="Radical_SAM"/>
    <property type="match status" value="1"/>
</dbReference>
<dbReference type="GO" id="GO:0005737">
    <property type="term" value="C:cytoplasm"/>
    <property type="evidence" value="ECO:0007669"/>
    <property type="project" value="UniProtKB-SubCell"/>
</dbReference>
<dbReference type="PANTHER" id="PTHR10949">
    <property type="entry name" value="LIPOYL SYNTHASE"/>
    <property type="match status" value="1"/>
</dbReference>
<feature type="binding site" evidence="8">
    <location>
        <position position="55"/>
    </location>
    <ligand>
        <name>[4Fe-4S] cluster</name>
        <dbReference type="ChEBI" id="CHEBI:49883"/>
        <label>1</label>
    </ligand>
</feature>
<proteinExistence type="inferred from homology"/>
<evidence type="ECO:0000256" key="7">
    <source>
        <dbReference type="ARBA" id="ARBA00047326"/>
    </source>
</evidence>
<gene>
    <name evidence="8" type="primary">lipA</name>
    <name evidence="10" type="ORF">EDD32_3240</name>
</gene>
<dbReference type="PIRSF" id="PIRSF005963">
    <property type="entry name" value="Lipoyl_synth"/>
    <property type="match status" value="1"/>
</dbReference>
<evidence type="ECO:0000256" key="5">
    <source>
        <dbReference type="ARBA" id="ARBA00023004"/>
    </source>
</evidence>
<organism evidence="10 11">
    <name type="scientific">Georgenia muralis</name>
    <dbReference type="NCBI Taxonomy" id="154117"/>
    <lineage>
        <taxon>Bacteria</taxon>
        <taxon>Bacillati</taxon>
        <taxon>Actinomycetota</taxon>
        <taxon>Actinomycetes</taxon>
        <taxon>Micrococcales</taxon>
        <taxon>Bogoriellaceae</taxon>
        <taxon>Georgenia</taxon>
    </lineage>
</organism>
<keyword evidence="6 8" id="KW-0411">Iron-sulfur</keyword>
<dbReference type="GO" id="GO:0051539">
    <property type="term" value="F:4 iron, 4 sulfur cluster binding"/>
    <property type="evidence" value="ECO:0007669"/>
    <property type="project" value="UniProtKB-UniRule"/>
</dbReference>
<accession>A0A3N5AAP4</accession>
<dbReference type="NCBIfam" id="NF004019">
    <property type="entry name" value="PRK05481.1"/>
    <property type="match status" value="1"/>
</dbReference>
<dbReference type="OrthoDB" id="9787898at2"/>
<comment type="similarity">
    <text evidence="8">Belongs to the radical SAM superfamily. Lipoyl synthase family.</text>
</comment>
<reference evidence="10 11" key="1">
    <citation type="submission" date="2018-11" db="EMBL/GenBank/DDBJ databases">
        <title>Sequencing the genomes of 1000 actinobacteria strains.</title>
        <authorList>
            <person name="Klenk H.-P."/>
        </authorList>
    </citation>
    <scope>NUCLEOTIDE SEQUENCE [LARGE SCALE GENOMIC DNA]</scope>
    <source>
        <strain evidence="10 11">DSM 14418</strain>
    </source>
</reference>
<dbReference type="RefSeq" id="WP_123919104.1">
    <property type="nucleotide sequence ID" value="NZ_RKRA01000001.1"/>
</dbReference>
<dbReference type="HAMAP" id="MF_00206">
    <property type="entry name" value="Lipoyl_synth"/>
    <property type="match status" value="1"/>
</dbReference>
<dbReference type="Pfam" id="PF16881">
    <property type="entry name" value="LIAS_N"/>
    <property type="match status" value="1"/>
</dbReference>
<evidence type="ECO:0000256" key="1">
    <source>
        <dbReference type="ARBA" id="ARBA00022485"/>
    </source>
</evidence>
<comment type="catalytic activity">
    <reaction evidence="7 8">
        <text>[[Fe-S] cluster scaffold protein carrying a second [4Fe-4S](2+) cluster] + N(6)-octanoyl-L-lysyl-[protein] + 2 oxidized [2Fe-2S]-[ferredoxin] + 2 S-adenosyl-L-methionine + 4 H(+) = [[Fe-S] cluster scaffold protein] + N(6)-[(R)-dihydrolipoyl]-L-lysyl-[protein] + 4 Fe(3+) + 2 hydrogen sulfide + 2 5'-deoxyadenosine + 2 L-methionine + 2 reduced [2Fe-2S]-[ferredoxin]</text>
        <dbReference type="Rhea" id="RHEA:16585"/>
        <dbReference type="Rhea" id="RHEA-COMP:9928"/>
        <dbReference type="Rhea" id="RHEA-COMP:10000"/>
        <dbReference type="Rhea" id="RHEA-COMP:10001"/>
        <dbReference type="Rhea" id="RHEA-COMP:10475"/>
        <dbReference type="Rhea" id="RHEA-COMP:14568"/>
        <dbReference type="Rhea" id="RHEA-COMP:14569"/>
        <dbReference type="ChEBI" id="CHEBI:15378"/>
        <dbReference type="ChEBI" id="CHEBI:17319"/>
        <dbReference type="ChEBI" id="CHEBI:29034"/>
        <dbReference type="ChEBI" id="CHEBI:29919"/>
        <dbReference type="ChEBI" id="CHEBI:33722"/>
        <dbReference type="ChEBI" id="CHEBI:33737"/>
        <dbReference type="ChEBI" id="CHEBI:33738"/>
        <dbReference type="ChEBI" id="CHEBI:57844"/>
        <dbReference type="ChEBI" id="CHEBI:59789"/>
        <dbReference type="ChEBI" id="CHEBI:78809"/>
        <dbReference type="ChEBI" id="CHEBI:83100"/>
        <dbReference type="EC" id="2.8.1.8"/>
    </reaction>
</comment>
<evidence type="ECO:0000259" key="9">
    <source>
        <dbReference type="PROSITE" id="PS51918"/>
    </source>
</evidence>
<dbReference type="InterPro" id="IPR013785">
    <property type="entry name" value="Aldolase_TIM"/>
</dbReference>
<dbReference type="SUPFAM" id="SSF102114">
    <property type="entry name" value="Radical SAM enzymes"/>
    <property type="match status" value="1"/>
</dbReference>
<comment type="caution">
    <text evidence="10">The sequence shown here is derived from an EMBL/GenBank/DDBJ whole genome shotgun (WGS) entry which is preliminary data.</text>
</comment>
<dbReference type="GO" id="GO:0046872">
    <property type="term" value="F:metal ion binding"/>
    <property type="evidence" value="ECO:0007669"/>
    <property type="project" value="UniProtKB-KW"/>
</dbReference>
<keyword evidence="4 8" id="KW-0479">Metal-binding</keyword>
<dbReference type="SFLD" id="SFLDS00029">
    <property type="entry name" value="Radical_SAM"/>
    <property type="match status" value="1"/>
</dbReference>
<dbReference type="SMART" id="SM00729">
    <property type="entry name" value="Elp3"/>
    <property type="match status" value="1"/>
</dbReference>
<dbReference type="SFLD" id="SFLDF00271">
    <property type="entry name" value="lipoyl_synthase"/>
    <property type="match status" value="1"/>
</dbReference>
<evidence type="ECO:0000313" key="10">
    <source>
        <dbReference type="EMBL" id="RPF28701.1"/>
    </source>
</evidence>
<evidence type="ECO:0000256" key="3">
    <source>
        <dbReference type="ARBA" id="ARBA00022691"/>
    </source>
</evidence>
<keyword evidence="11" id="KW-1185">Reference proteome</keyword>
<keyword evidence="2 8" id="KW-0808">Transferase</keyword>
<dbReference type="UniPathway" id="UPA00538">
    <property type="reaction ID" value="UER00593"/>
</dbReference>
<dbReference type="Gene3D" id="3.20.20.70">
    <property type="entry name" value="Aldolase class I"/>
    <property type="match status" value="1"/>
</dbReference>
<dbReference type="GO" id="GO:0009249">
    <property type="term" value="P:protein lipoylation"/>
    <property type="evidence" value="ECO:0007669"/>
    <property type="project" value="UniProtKB-UniRule"/>
</dbReference>
<feature type="binding site" evidence="8">
    <location>
        <position position="81"/>
    </location>
    <ligand>
        <name>[4Fe-4S] cluster</name>
        <dbReference type="ChEBI" id="CHEBI:49883"/>
        <label>2</label>
        <note>4Fe-4S-S-AdoMet</note>
    </ligand>
</feature>
<dbReference type="SFLD" id="SFLDG01058">
    <property type="entry name" value="lipoyl_synthase_like"/>
    <property type="match status" value="1"/>
</dbReference>
<keyword evidence="1 8" id="KW-0004">4Fe-4S</keyword>
<evidence type="ECO:0000256" key="8">
    <source>
        <dbReference type="HAMAP-Rule" id="MF_00206"/>
    </source>
</evidence>
<feature type="binding site" evidence="8">
    <location>
        <position position="60"/>
    </location>
    <ligand>
        <name>[4Fe-4S] cluster</name>
        <dbReference type="ChEBI" id="CHEBI:49883"/>
        <label>1</label>
    </ligand>
</feature>
<dbReference type="PANTHER" id="PTHR10949:SF0">
    <property type="entry name" value="LIPOYL SYNTHASE, MITOCHONDRIAL"/>
    <property type="match status" value="1"/>
</dbReference>
<dbReference type="InterPro" id="IPR007197">
    <property type="entry name" value="rSAM"/>
</dbReference>
<keyword evidence="8" id="KW-0963">Cytoplasm</keyword>
<dbReference type="Proteomes" id="UP000280726">
    <property type="component" value="Unassembled WGS sequence"/>
</dbReference>